<feature type="transmembrane region" description="Helical" evidence="10">
    <location>
        <begin position="440"/>
        <end position="465"/>
    </location>
</feature>
<feature type="domain" description="ABC transmembrane type-1" evidence="12">
    <location>
        <begin position="441"/>
        <end position="720"/>
    </location>
</feature>
<feature type="domain" description="ABC transporter" evidence="11">
    <location>
        <begin position="752"/>
        <end position="984"/>
    </location>
</feature>
<dbReference type="InterPro" id="IPR022515">
    <property type="entry name" value="NHPM_micro_ABC2"/>
</dbReference>
<evidence type="ECO:0000256" key="5">
    <source>
        <dbReference type="ARBA" id="ARBA00022741"/>
    </source>
</evidence>
<proteinExistence type="predicted"/>
<keyword evidence="6" id="KW-0067">ATP-binding</keyword>
<dbReference type="Proteomes" id="UP000612893">
    <property type="component" value="Unassembled WGS sequence"/>
</dbReference>
<dbReference type="InterPro" id="IPR039421">
    <property type="entry name" value="Type_1_exporter"/>
</dbReference>
<keyword evidence="7 10" id="KW-1133">Transmembrane helix</keyword>
<dbReference type="FunFam" id="3.40.50.300:FF:000299">
    <property type="entry name" value="ABC transporter ATP-binding protein/permease"/>
    <property type="match status" value="1"/>
</dbReference>
<evidence type="ECO:0000256" key="1">
    <source>
        <dbReference type="ARBA" id="ARBA00004651"/>
    </source>
</evidence>
<feature type="region of interest" description="Disordered" evidence="9">
    <location>
        <begin position="147"/>
        <end position="167"/>
    </location>
</feature>
<reference evidence="13" key="1">
    <citation type="submission" date="2020-10" db="EMBL/GenBank/DDBJ databases">
        <title>Ca. Dormibacterota MAGs.</title>
        <authorList>
            <person name="Montgomery K."/>
        </authorList>
    </citation>
    <scope>NUCLEOTIDE SEQUENCE [LARGE SCALE GENOMIC DNA]</scope>
    <source>
        <strain evidence="13">SC8812_S17_10</strain>
    </source>
</reference>
<dbReference type="InterPro" id="IPR011527">
    <property type="entry name" value="ABC1_TM_dom"/>
</dbReference>
<evidence type="ECO:0000256" key="9">
    <source>
        <dbReference type="SAM" id="MobiDB-lite"/>
    </source>
</evidence>
<dbReference type="InterPro" id="IPR036640">
    <property type="entry name" value="ABC1_TM_sf"/>
</dbReference>
<dbReference type="SMART" id="SM00382">
    <property type="entry name" value="AAA"/>
    <property type="match status" value="1"/>
</dbReference>
<keyword evidence="5" id="KW-0547">Nucleotide-binding</keyword>
<evidence type="ECO:0000313" key="13">
    <source>
        <dbReference type="EMBL" id="MBJ7598157.1"/>
    </source>
</evidence>
<dbReference type="RefSeq" id="WP_338200938.1">
    <property type="nucleotide sequence ID" value="NZ_JAEKNR010000097.1"/>
</dbReference>
<keyword evidence="3" id="KW-1003">Cell membrane</keyword>
<dbReference type="EMBL" id="JAEKNR010000097">
    <property type="protein sequence ID" value="MBJ7598157.1"/>
    <property type="molecule type" value="Genomic_DNA"/>
</dbReference>
<dbReference type="Pfam" id="PF00005">
    <property type="entry name" value="ABC_tran"/>
    <property type="match status" value="1"/>
</dbReference>
<comment type="subcellular location">
    <subcellularLocation>
        <location evidence="1">Cell membrane</location>
        <topology evidence="1">Multi-pass membrane protein</topology>
    </subcellularLocation>
</comment>
<feature type="transmembrane region" description="Helical" evidence="10">
    <location>
        <begin position="550"/>
        <end position="573"/>
    </location>
</feature>
<sequence length="987" mass="104429">MSKPPRVRRTVVATARTGAAAGAWQAFLGSGAQVAVGGNQPLTLDDDRLAWVVRGTALHVFAVRRRDSGSQASEDVSAARTPLFTVQDGELLLGTGRPGVESGLQLVVAGGPEASVVQLPADGLLALAADPEVGGRLETWVERMTAAAASEPGPRDADVPDSGEQTLPQGTALRGPAGLLWLRLLAGTGHFLGSDALELTPEQAVLPLPPSGWLVAGAGLRMVAGDAVRPDSAAELTRSLELFHSLTLRAIHTRVEESERSEAERLARRSAADRAQLAQASFLLASSFDVRPPAVPEPPASDPLLAACLMLGVAQGIEIAEPTLADTADRGIEPLDAISRASRIRTRRVKLAGQWWRGEHGPILGFARRDGGTRPVALLPASRGGYVLAEPGSDERPKLTTKVGEALEPYGYVLYRPFSELPVSAGELLRFSLRGARRDVLTIALYGLLGGLLALALPLITAPLFNEIIPTGNQRQLALAMAGLTVAALATGALQIGRGVVQVRAEGRADSTLQSALWDRLLKLPAPFFRHYTAGDLASRAMGLTNLRQILSGTVSTSVLTGVFSLFSFALLFFYNPGLALVAVAVVVVGLGASVALISRQLGTLRALNVTQNRLAGTTLQFLTGIPKIRIAGAEPRAFEVWARQQAEQSRLASRAQYTTIRINVILAALPLLSTMLIFGAYSLIGSGMQTGTFIAFTTAYAQGLLAMLGLGMAATTLAQAVPLYESARPILEAVPEVGDQAVHPGVLRGGIEVTGLTFRYMAEAPPALDDVSFRVAAGEFLALVGPSGSGKSTIMRLLLGFESPESGSIHYDGHDLASLDLQAVRRQLGVVLQTSRVFPGSILQNIVGTSALTLDDAWEAAILAGLDEDIRTMPMGMQTFIVEGGSTLSGGQRQQLLIARAIVQRPRILLFDEATSALDNQTQAIVSRALDSLKATRIVIAHRLSTIMHADRICVLVDGRIVESGGYEELMSRPGPFQDLAKRQVL</sequence>
<dbReference type="InterPro" id="IPR027417">
    <property type="entry name" value="P-loop_NTPase"/>
</dbReference>
<evidence type="ECO:0000256" key="2">
    <source>
        <dbReference type="ARBA" id="ARBA00022448"/>
    </source>
</evidence>
<dbReference type="PROSITE" id="PS50893">
    <property type="entry name" value="ABC_TRANSPORTER_2"/>
    <property type="match status" value="1"/>
</dbReference>
<keyword evidence="8 10" id="KW-0472">Membrane</keyword>
<feature type="transmembrane region" description="Helical" evidence="10">
    <location>
        <begin position="579"/>
        <end position="598"/>
    </location>
</feature>
<keyword evidence="2" id="KW-0813">Transport</keyword>
<dbReference type="PROSITE" id="PS50929">
    <property type="entry name" value="ABC_TM1F"/>
    <property type="match status" value="1"/>
</dbReference>
<evidence type="ECO:0000256" key="4">
    <source>
        <dbReference type="ARBA" id="ARBA00022692"/>
    </source>
</evidence>
<dbReference type="SUPFAM" id="SSF90123">
    <property type="entry name" value="ABC transporter transmembrane region"/>
    <property type="match status" value="1"/>
</dbReference>
<accession>A0A934K6E0</accession>
<evidence type="ECO:0000256" key="10">
    <source>
        <dbReference type="SAM" id="Phobius"/>
    </source>
</evidence>
<organism evidence="13 14">
    <name type="scientific">Candidatus Nephthysia bennettiae</name>
    <dbReference type="NCBI Taxonomy" id="3127016"/>
    <lineage>
        <taxon>Bacteria</taxon>
        <taxon>Bacillati</taxon>
        <taxon>Candidatus Dormiibacterota</taxon>
        <taxon>Candidatus Dormibacteria</taxon>
        <taxon>Candidatus Dormibacterales</taxon>
        <taxon>Candidatus Dormibacteraceae</taxon>
        <taxon>Candidatus Nephthysia</taxon>
    </lineage>
</organism>
<comment type="caution">
    <text evidence="13">The sequence shown here is derived from an EMBL/GenBank/DDBJ whole genome shotgun (WGS) entry which is preliminary data.</text>
</comment>
<feature type="transmembrane region" description="Helical" evidence="10">
    <location>
        <begin position="661"/>
        <end position="682"/>
    </location>
</feature>
<dbReference type="Pfam" id="PF00664">
    <property type="entry name" value="ABC_membrane"/>
    <property type="match status" value="1"/>
</dbReference>
<dbReference type="AlphaFoldDB" id="A0A934K6E0"/>
<dbReference type="PANTHER" id="PTHR24221:SF654">
    <property type="entry name" value="ATP-BINDING CASSETTE SUB-FAMILY B MEMBER 6"/>
    <property type="match status" value="1"/>
</dbReference>
<dbReference type="SUPFAM" id="SSF52540">
    <property type="entry name" value="P-loop containing nucleoside triphosphate hydrolases"/>
    <property type="match status" value="1"/>
</dbReference>
<dbReference type="NCBIfam" id="TIGR03797">
    <property type="entry name" value="NHLM_micro_ABC2"/>
    <property type="match status" value="1"/>
</dbReference>
<feature type="transmembrane region" description="Helical" evidence="10">
    <location>
        <begin position="694"/>
        <end position="719"/>
    </location>
</feature>
<dbReference type="InterPro" id="IPR003439">
    <property type="entry name" value="ABC_transporter-like_ATP-bd"/>
</dbReference>
<evidence type="ECO:0000259" key="12">
    <source>
        <dbReference type="PROSITE" id="PS50929"/>
    </source>
</evidence>
<keyword evidence="4 10" id="KW-0812">Transmembrane</keyword>
<protein>
    <submittedName>
        <fullName evidence="13">NHLP bacteriocin export ABC transporter permease/ATPase subunit</fullName>
    </submittedName>
</protein>
<keyword evidence="14" id="KW-1185">Reference proteome</keyword>
<dbReference type="GO" id="GO:0005524">
    <property type="term" value="F:ATP binding"/>
    <property type="evidence" value="ECO:0007669"/>
    <property type="project" value="UniProtKB-KW"/>
</dbReference>
<evidence type="ECO:0000256" key="6">
    <source>
        <dbReference type="ARBA" id="ARBA00022840"/>
    </source>
</evidence>
<dbReference type="GO" id="GO:0005886">
    <property type="term" value="C:plasma membrane"/>
    <property type="evidence" value="ECO:0007669"/>
    <property type="project" value="UniProtKB-SubCell"/>
</dbReference>
<evidence type="ECO:0000256" key="7">
    <source>
        <dbReference type="ARBA" id="ARBA00022989"/>
    </source>
</evidence>
<dbReference type="InterPro" id="IPR003593">
    <property type="entry name" value="AAA+_ATPase"/>
</dbReference>
<dbReference type="Gene3D" id="3.40.50.300">
    <property type="entry name" value="P-loop containing nucleotide triphosphate hydrolases"/>
    <property type="match status" value="1"/>
</dbReference>
<name>A0A934K6E0_9BACT</name>
<gene>
    <name evidence="13" type="ORF">JF922_08745</name>
</gene>
<evidence type="ECO:0000259" key="11">
    <source>
        <dbReference type="PROSITE" id="PS50893"/>
    </source>
</evidence>
<evidence type="ECO:0000256" key="8">
    <source>
        <dbReference type="ARBA" id="ARBA00023136"/>
    </source>
</evidence>
<evidence type="ECO:0000256" key="3">
    <source>
        <dbReference type="ARBA" id="ARBA00022475"/>
    </source>
</evidence>
<dbReference type="PANTHER" id="PTHR24221">
    <property type="entry name" value="ATP-BINDING CASSETTE SUB-FAMILY B"/>
    <property type="match status" value="1"/>
</dbReference>
<evidence type="ECO:0000313" key="14">
    <source>
        <dbReference type="Proteomes" id="UP000612893"/>
    </source>
</evidence>
<dbReference type="Gene3D" id="1.20.1560.10">
    <property type="entry name" value="ABC transporter type 1, transmembrane domain"/>
    <property type="match status" value="1"/>
</dbReference>
<feature type="transmembrane region" description="Helical" evidence="10">
    <location>
        <begin position="477"/>
        <end position="496"/>
    </location>
</feature>